<keyword evidence="1" id="KW-0812">Transmembrane</keyword>
<dbReference type="PANTHER" id="PTHR34009">
    <property type="entry name" value="PROTEIN STAR"/>
    <property type="match status" value="1"/>
</dbReference>
<dbReference type="GO" id="GO:0005789">
    <property type="term" value="C:endoplasmic reticulum membrane"/>
    <property type="evidence" value="ECO:0007669"/>
    <property type="project" value="TreeGrafter"/>
</dbReference>
<dbReference type="GO" id="GO:0031902">
    <property type="term" value="C:late endosome membrane"/>
    <property type="evidence" value="ECO:0007669"/>
    <property type="project" value="TreeGrafter"/>
</dbReference>
<dbReference type="Proteomes" id="UP000198287">
    <property type="component" value="Unassembled WGS sequence"/>
</dbReference>
<dbReference type="Gene3D" id="3.40.50.150">
    <property type="entry name" value="Vaccinia Virus protein VP39"/>
    <property type="match status" value="1"/>
</dbReference>
<dbReference type="EMBL" id="LNIX01000007">
    <property type="protein sequence ID" value="OXA51434.1"/>
    <property type="molecule type" value="Genomic_DNA"/>
</dbReference>
<dbReference type="GO" id="GO:0006888">
    <property type="term" value="P:endoplasmic reticulum to Golgi vesicle-mediated transport"/>
    <property type="evidence" value="ECO:0007669"/>
    <property type="project" value="TreeGrafter"/>
</dbReference>
<dbReference type="SUPFAM" id="SSF53335">
    <property type="entry name" value="S-adenosyl-L-methionine-dependent methyltransferases"/>
    <property type="match status" value="1"/>
</dbReference>
<dbReference type="GO" id="GO:0005794">
    <property type="term" value="C:Golgi apparatus"/>
    <property type="evidence" value="ECO:0007669"/>
    <property type="project" value="TreeGrafter"/>
</dbReference>
<evidence type="ECO:0000259" key="2">
    <source>
        <dbReference type="Pfam" id="PF05050"/>
    </source>
</evidence>
<dbReference type="InterPro" id="IPR029063">
    <property type="entry name" value="SAM-dependent_MTases_sf"/>
</dbReference>
<dbReference type="InterPro" id="IPR006342">
    <property type="entry name" value="FkbM_mtfrase"/>
</dbReference>
<accession>A0A226E328</accession>
<dbReference type="OMA" id="YLTPTCL"/>
<feature type="domain" description="Methyltransferase FkbM" evidence="2">
    <location>
        <begin position="135"/>
        <end position="291"/>
    </location>
</feature>
<dbReference type="PANTHER" id="PTHR34009:SF2">
    <property type="entry name" value="PROTEIN STAR"/>
    <property type="match status" value="1"/>
</dbReference>
<dbReference type="GO" id="GO:0016197">
    <property type="term" value="P:endosomal transport"/>
    <property type="evidence" value="ECO:0007669"/>
    <property type="project" value="TreeGrafter"/>
</dbReference>
<sequence>MRRNSFVNTSPKFAMSAPWQRFGILLGTIGFIVVCFRVATKSSEDGDKSKHGDPDISYSSMISVPIEEVMAGDPIVLAQDDPRVTQYIWNHGYIVAPSEIDYNLTAPNKNPSMGQGQMIRKIFKDMKGGFFIESGALDGETRSNTLFLEKELGWKGLLIEADPKNYGMVLEKRRKAWSSNTCLATKPYPHKVVFRQQFNVGKIKDDSSKSMGNKTASGYAVVQCFPVYSLLSALSVSTIDYFSLDVEGVEMEVLANIPFDKVFIKTLSVEFNHVSAGKAGLRKVMEDKGYVVVGEVSHPQGLANDFIFVHHSLHELIAASKEQ</sequence>
<evidence type="ECO:0000313" key="3">
    <source>
        <dbReference type="EMBL" id="OXA51434.1"/>
    </source>
</evidence>
<name>A0A226E328_FOLCA</name>
<dbReference type="OrthoDB" id="6357215at2759"/>
<reference evidence="3 4" key="1">
    <citation type="submission" date="2015-12" db="EMBL/GenBank/DDBJ databases">
        <title>The genome of Folsomia candida.</title>
        <authorList>
            <person name="Faddeeva A."/>
            <person name="Derks M.F."/>
            <person name="Anvar Y."/>
            <person name="Smit S."/>
            <person name="Van Straalen N."/>
            <person name="Roelofs D."/>
        </authorList>
    </citation>
    <scope>NUCLEOTIDE SEQUENCE [LARGE SCALE GENOMIC DNA]</scope>
    <source>
        <strain evidence="3 4">VU population</strain>
        <tissue evidence="3">Whole body</tissue>
    </source>
</reference>
<keyword evidence="4" id="KW-1185">Reference proteome</keyword>
<protein>
    <submittedName>
        <fullName evidence="3">Protein Star</fullName>
    </submittedName>
</protein>
<gene>
    <name evidence="3" type="ORF">Fcan01_12984</name>
</gene>
<dbReference type="InterPro" id="IPR053202">
    <property type="entry name" value="EGF_Rcpt_Signaling_Reg"/>
</dbReference>
<evidence type="ECO:0000313" key="4">
    <source>
        <dbReference type="Proteomes" id="UP000198287"/>
    </source>
</evidence>
<feature type="transmembrane region" description="Helical" evidence="1">
    <location>
        <begin position="20"/>
        <end position="40"/>
    </location>
</feature>
<evidence type="ECO:0000256" key="1">
    <source>
        <dbReference type="SAM" id="Phobius"/>
    </source>
</evidence>
<dbReference type="GO" id="GO:0005886">
    <property type="term" value="C:plasma membrane"/>
    <property type="evidence" value="ECO:0007669"/>
    <property type="project" value="TreeGrafter"/>
</dbReference>
<dbReference type="AlphaFoldDB" id="A0A226E328"/>
<comment type="caution">
    <text evidence="3">The sequence shown here is derived from an EMBL/GenBank/DDBJ whole genome shotgun (WGS) entry which is preliminary data.</text>
</comment>
<dbReference type="Pfam" id="PF05050">
    <property type="entry name" value="Methyltransf_21"/>
    <property type="match status" value="1"/>
</dbReference>
<keyword evidence="1" id="KW-0472">Membrane</keyword>
<keyword evidence="1" id="KW-1133">Transmembrane helix</keyword>
<proteinExistence type="predicted"/>
<organism evidence="3 4">
    <name type="scientific">Folsomia candida</name>
    <name type="common">Springtail</name>
    <dbReference type="NCBI Taxonomy" id="158441"/>
    <lineage>
        <taxon>Eukaryota</taxon>
        <taxon>Metazoa</taxon>
        <taxon>Ecdysozoa</taxon>
        <taxon>Arthropoda</taxon>
        <taxon>Hexapoda</taxon>
        <taxon>Collembola</taxon>
        <taxon>Entomobryomorpha</taxon>
        <taxon>Isotomoidea</taxon>
        <taxon>Isotomidae</taxon>
        <taxon>Proisotominae</taxon>
        <taxon>Folsomia</taxon>
    </lineage>
</organism>